<proteinExistence type="predicted"/>
<dbReference type="RefSeq" id="WP_045458044.1">
    <property type="nucleotide sequence ID" value="NZ_BBLT01000001.1"/>
</dbReference>
<organism evidence="2 3">
    <name type="scientific">Sporocytophaga myxococcoides</name>
    <dbReference type="NCBI Taxonomy" id="153721"/>
    <lineage>
        <taxon>Bacteria</taxon>
        <taxon>Pseudomonadati</taxon>
        <taxon>Bacteroidota</taxon>
        <taxon>Cytophagia</taxon>
        <taxon>Cytophagales</taxon>
        <taxon>Cytophagaceae</taxon>
        <taxon>Sporocytophaga</taxon>
    </lineage>
</organism>
<feature type="signal peptide" evidence="1">
    <location>
        <begin position="1"/>
        <end position="23"/>
    </location>
</feature>
<dbReference type="STRING" id="153721.MYP_566"/>
<dbReference type="eggNOG" id="COG4772">
    <property type="taxonomic scope" value="Bacteria"/>
</dbReference>
<evidence type="ECO:0000313" key="2">
    <source>
        <dbReference type="EMBL" id="GAL83340.1"/>
    </source>
</evidence>
<dbReference type="Pfam" id="PF11751">
    <property type="entry name" value="PorP_SprF"/>
    <property type="match status" value="1"/>
</dbReference>
<dbReference type="InterPro" id="IPR019861">
    <property type="entry name" value="PorP/SprF_Bacteroidetes"/>
</dbReference>
<dbReference type="OrthoDB" id="1186563at2"/>
<gene>
    <name evidence="2" type="ORF">MYP_566</name>
</gene>
<dbReference type="Proteomes" id="UP000030185">
    <property type="component" value="Unassembled WGS sequence"/>
</dbReference>
<dbReference type="AlphaFoldDB" id="A0A098L902"/>
<comment type="caution">
    <text evidence="2">The sequence shown here is derived from an EMBL/GenBank/DDBJ whole genome shotgun (WGS) entry which is preliminary data.</text>
</comment>
<name>A0A098L902_9BACT</name>
<dbReference type="EMBL" id="BBLT01000001">
    <property type="protein sequence ID" value="GAL83340.1"/>
    <property type="molecule type" value="Genomic_DNA"/>
</dbReference>
<feature type="chain" id="PRO_5001944792" description="Bacteroidetes-specific membrane protein" evidence="1">
    <location>
        <begin position="24"/>
        <end position="352"/>
    </location>
</feature>
<evidence type="ECO:0000313" key="3">
    <source>
        <dbReference type="Proteomes" id="UP000030185"/>
    </source>
</evidence>
<sequence>MKFKLSLSILFIVAVLFTRISKAQDAQFSQFYPAALYLNPALSATYSGFSVSMNHRVQWKNIGTPYSTSQVSVINPFFRPGKTRSPYGAIGLTINNDKTGDGIMKTLGASVNGSYDLPLASLHHVLFGAQIGFIQKSVNYDQLQWGSQYSPEGIDPNAHLDVNLRNHTSSRPDLTGGIMYYFNPLRNYGRRGANFSSFAGMSVYHFNRPKLGLYEASNERLPILYKFNAGLETKLKDRVYILPNTIVQLQERFRQINLGLSLHYYLLDEKFYYKPASKPLVPNEIRFGMWYRIEDSFIFTVSFGNNYYSMGLSYDLNSSSLTRNYRGTGAYELSLIVTPFKPKQRIFNIPKV</sequence>
<dbReference type="NCBIfam" id="TIGR03519">
    <property type="entry name" value="T9SS_PorP_fam"/>
    <property type="match status" value="1"/>
</dbReference>
<accession>A0A098L902</accession>
<evidence type="ECO:0008006" key="4">
    <source>
        <dbReference type="Google" id="ProtNLM"/>
    </source>
</evidence>
<keyword evidence="1" id="KW-0732">Signal</keyword>
<reference evidence="2 3" key="1">
    <citation type="submission" date="2014-09" db="EMBL/GenBank/DDBJ databases">
        <title>Sporocytophaga myxococcoides PG-01 genome sequencing.</title>
        <authorList>
            <person name="Liu L."/>
            <person name="Gao P.J."/>
            <person name="Chen G.J."/>
            <person name="Wang L.S."/>
        </authorList>
    </citation>
    <scope>NUCLEOTIDE SEQUENCE [LARGE SCALE GENOMIC DNA]</scope>
    <source>
        <strain evidence="2 3">PG-01</strain>
    </source>
</reference>
<protein>
    <recommendedName>
        <fullName evidence="4">Bacteroidetes-specific membrane protein</fullName>
    </recommendedName>
</protein>
<evidence type="ECO:0000256" key="1">
    <source>
        <dbReference type="SAM" id="SignalP"/>
    </source>
</evidence>
<keyword evidence="3" id="KW-1185">Reference proteome</keyword>